<keyword evidence="5 6" id="KW-0472">Membrane</keyword>
<feature type="domain" description="RDD" evidence="7">
    <location>
        <begin position="5"/>
        <end position="126"/>
    </location>
</feature>
<evidence type="ECO:0000256" key="3">
    <source>
        <dbReference type="ARBA" id="ARBA00022692"/>
    </source>
</evidence>
<feature type="transmembrane region" description="Helical" evidence="6">
    <location>
        <begin position="12"/>
        <end position="34"/>
    </location>
</feature>
<keyword evidence="3 6" id="KW-0812">Transmembrane</keyword>
<feature type="transmembrane region" description="Helical" evidence="6">
    <location>
        <begin position="85"/>
        <end position="111"/>
    </location>
</feature>
<gene>
    <name evidence="8" type="ORF">SD77_1031</name>
</gene>
<feature type="transmembrane region" description="Helical" evidence="6">
    <location>
        <begin position="46"/>
        <end position="64"/>
    </location>
</feature>
<dbReference type="InterPro" id="IPR010432">
    <property type="entry name" value="RDD"/>
</dbReference>
<evidence type="ECO:0000256" key="4">
    <source>
        <dbReference type="ARBA" id="ARBA00022989"/>
    </source>
</evidence>
<comment type="subcellular location">
    <subcellularLocation>
        <location evidence="1">Cell membrane</location>
        <topology evidence="1">Multi-pass membrane protein</topology>
    </subcellularLocation>
</comment>
<dbReference type="PANTHER" id="PTHR36115:SF9">
    <property type="entry name" value="LMO1584 PROTEIN"/>
    <property type="match status" value="1"/>
</dbReference>
<reference evidence="8 9" key="1">
    <citation type="submission" date="2015-01" db="EMBL/GenBank/DDBJ databases">
        <title>Genome Assembly of Bacillus badius MTCC 1458.</title>
        <authorList>
            <person name="Verma A."/>
            <person name="Khatri I."/>
            <person name="Mual P."/>
            <person name="Subramanian S."/>
            <person name="Krishnamurthi S."/>
        </authorList>
    </citation>
    <scope>NUCLEOTIDE SEQUENCE [LARGE SCALE GENOMIC DNA]</scope>
    <source>
        <strain evidence="8 9">MTCC 1458</strain>
    </source>
</reference>
<comment type="caution">
    <text evidence="8">The sequence shown here is derived from an EMBL/GenBank/DDBJ whole genome shotgun (WGS) entry which is preliminary data.</text>
</comment>
<name>A0ABR5ASG8_BACBA</name>
<accession>A0ABR5ASG8</accession>
<dbReference type="Pfam" id="PF06271">
    <property type="entry name" value="RDD"/>
    <property type="match status" value="1"/>
</dbReference>
<protein>
    <recommendedName>
        <fullName evidence="7">RDD domain-containing protein</fullName>
    </recommendedName>
</protein>
<evidence type="ECO:0000259" key="7">
    <source>
        <dbReference type="Pfam" id="PF06271"/>
    </source>
</evidence>
<evidence type="ECO:0000256" key="2">
    <source>
        <dbReference type="ARBA" id="ARBA00022475"/>
    </source>
</evidence>
<proteinExistence type="predicted"/>
<evidence type="ECO:0000256" key="5">
    <source>
        <dbReference type="ARBA" id="ARBA00023136"/>
    </source>
</evidence>
<dbReference type="InterPro" id="IPR051791">
    <property type="entry name" value="Pra-immunoreactive"/>
</dbReference>
<keyword evidence="4 6" id="KW-1133">Transmembrane helix</keyword>
<sequence>MMTQPAGFWIRLVANLLDGLIIGVPLSIISYFIAGDWDGDAFTNSLNFVYALITPVVWSGYTIGKKIMRIRIVKVNGEKLGIGAMFMRTVVAGLVYVLTLGIGLIISAFMVGLREDKRAIHDFIAGTYVTSEKPESEKIVWL</sequence>
<organism evidence="8 9">
    <name type="scientific">Bacillus badius</name>
    <dbReference type="NCBI Taxonomy" id="1455"/>
    <lineage>
        <taxon>Bacteria</taxon>
        <taxon>Bacillati</taxon>
        <taxon>Bacillota</taxon>
        <taxon>Bacilli</taxon>
        <taxon>Bacillales</taxon>
        <taxon>Bacillaceae</taxon>
        <taxon>Pseudobacillus</taxon>
    </lineage>
</organism>
<dbReference type="RefSeq" id="WP_041113987.1">
    <property type="nucleotide sequence ID" value="NZ_JARTHD010000009.1"/>
</dbReference>
<evidence type="ECO:0000313" key="8">
    <source>
        <dbReference type="EMBL" id="KIL77702.1"/>
    </source>
</evidence>
<dbReference type="EMBL" id="JXLP01000012">
    <property type="protein sequence ID" value="KIL77702.1"/>
    <property type="molecule type" value="Genomic_DNA"/>
</dbReference>
<evidence type="ECO:0000313" key="9">
    <source>
        <dbReference type="Proteomes" id="UP000031982"/>
    </source>
</evidence>
<dbReference type="PANTHER" id="PTHR36115">
    <property type="entry name" value="PROLINE-RICH ANTIGEN HOMOLOG-RELATED"/>
    <property type="match status" value="1"/>
</dbReference>
<keyword evidence="2" id="KW-1003">Cell membrane</keyword>
<evidence type="ECO:0000256" key="1">
    <source>
        <dbReference type="ARBA" id="ARBA00004651"/>
    </source>
</evidence>
<dbReference type="Proteomes" id="UP000031982">
    <property type="component" value="Unassembled WGS sequence"/>
</dbReference>
<keyword evidence="9" id="KW-1185">Reference proteome</keyword>
<evidence type="ECO:0000256" key="6">
    <source>
        <dbReference type="SAM" id="Phobius"/>
    </source>
</evidence>